<evidence type="ECO:0000313" key="8">
    <source>
        <dbReference type="Proteomes" id="UP000002149"/>
    </source>
</evidence>
<evidence type="ECO:0000256" key="2">
    <source>
        <dbReference type="ARBA" id="ARBA00012003"/>
    </source>
</evidence>
<dbReference type="GO" id="GO:0030735">
    <property type="term" value="F:carnosine N-methyltransferase activity"/>
    <property type="evidence" value="ECO:0007669"/>
    <property type="project" value="UniProtKB-EC"/>
</dbReference>
<dbReference type="SMART" id="SM01296">
    <property type="entry name" value="N2227"/>
    <property type="match status" value="1"/>
</dbReference>
<dbReference type="EMBL" id="AE017341">
    <property type="protein sequence ID" value="AAW41216.1"/>
    <property type="molecule type" value="Genomic_DNA"/>
</dbReference>
<accession>Q5KNA5</accession>
<organism evidence="7 8">
    <name type="scientific">Cryptococcus deneoformans (strain JEC21 / ATCC MYA-565)</name>
    <name type="common">Cryptococcus neoformans var. neoformans serotype D</name>
    <dbReference type="NCBI Taxonomy" id="214684"/>
    <lineage>
        <taxon>Eukaryota</taxon>
        <taxon>Fungi</taxon>
        <taxon>Dikarya</taxon>
        <taxon>Basidiomycota</taxon>
        <taxon>Agaricomycotina</taxon>
        <taxon>Tremellomycetes</taxon>
        <taxon>Tremellales</taxon>
        <taxon>Cryptococcaceae</taxon>
        <taxon>Cryptococcus</taxon>
        <taxon>Cryptococcus neoformans species complex</taxon>
    </lineage>
</organism>
<dbReference type="InterPro" id="IPR012901">
    <property type="entry name" value="CARME"/>
</dbReference>
<dbReference type="GeneID" id="3253490"/>
<gene>
    <name evidence="7" type="ordered locus">CNA07180</name>
</gene>
<keyword evidence="3" id="KW-0489">Methyltransferase</keyword>
<dbReference type="FunCoup" id="Q5KNA5">
    <property type="interactions" value="193"/>
</dbReference>
<comment type="similarity">
    <text evidence="1">Belongs to the carnosine N-methyltransferase family.</text>
</comment>
<evidence type="ECO:0000313" key="7">
    <source>
        <dbReference type="EMBL" id="AAW41216.1"/>
    </source>
</evidence>
<dbReference type="Pfam" id="PF07942">
    <property type="entry name" value="CARME"/>
    <property type="match status" value="2"/>
</dbReference>
<reference evidence="7 8" key="1">
    <citation type="journal article" date="2005" name="Science">
        <title>The genome of the basidiomycetous yeast and human pathogen Cryptococcus neoformans.</title>
        <authorList>
            <person name="Loftus B.J."/>
            <person name="Fung E."/>
            <person name="Roncaglia P."/>
            <person name="Rowley D."/>
            <person name="Amedeo P."/>
            <person name="Bruno D."/>
            <person name="Vamathevan J."/>
            <person name="Miranda M."/>
            <person name="Anderson I.J."/>
            <person name="Fraser J.A."/>
            <person name="Allen J.E."/>
            <person name="Bosdet I.E."/>
            <person name="Brent M.R."/>
            <person name="Chiu R."/>
            <person name="Doering T.L."/>
            <person name="Donlin M.J."/>
            <person name="D'Souza C.A."/>
            <person name="Fox D.S."/>
            <person name="Grinberg V."/>
            <person name="Fu J."/>
            <person name="Fukushima M."/>
            <person name="Haas B.J."/>
            <person name="Huang J.C."/>
            <person name="Janbon G."/>
            <person name="Jones S.J."/>
            <person name="Koo H.L."/>
            <person name="Krzywinski M.I."/>
            <person name="Kwon-Chung J.K."/>
            <person name="Lengeler K.B."/>
            <person name="Maiti R."/>
            <person name="Marra M.A."/>
            <person name="Marra R.E."/>
            <person name="Mathewson C.A."/>
            <person name="Mitchell T.G."/>
            <person name="Pertea M."/>
            <person name="Riggs F.R."/>
            <person name="Salzberg S.L."/>
            <person name="Schein J.E."/>
            <person name="Shvartsbeyn A."/>
            <person name="Shin H."/>
            <person name="Shumway M."/>
            <person name="Specht C.A."/>
            <person name="Suh B.B."/>
            <person name="Tenney A."/>
            <person name="Utterback T.R."/>
            <person name="Wickes B.L."/>
            <person name="Wortman J.R."/>
            <person name="Wye N.H."/>
            <person name="Kronstad J.W."/>
            <person name="Lodge J.K."/>
            <person name="Heitman J."/>
            <person name="Davis R.W."/>
            <person name="Fraser C.M."/>
            <person name="Hyman R.W."/>
        </authorList>
    </citation>
    <scope>NUCLEOTIDE SEQUENCE [LARGE SCALE GENOMIC DNA]</scope>
    <source>
        <strain evidence="8">JEC21 / ATCC MYA-565</strain>
    </source>
</reference>
<feature type="region of interest" description="Disordered" evidence="6">
    <location>
        <begin position="85"/>
        <end position="145"/>
    </location>
</feature>
<dbReference type="InParanoid" id="Q5KNA5"/>
<dbReference type="PaxDb" id="214684-Q5KNA5"/>
<feature type="compositionally biased region" description="Low complexity" evidence="6">
    <location>
        <begin position="109"/>
        <end position="129"/>
    </location>
</feature>
<dbReference type="KEGG" id="cne:CNA07180"/>
<dbReference type="Gene3D" id="3.40.50.150">
    <property type="entry name" value="Vaccinia Virus protein VP39"/>
    <property type="match status" value="1"/>
</dbReference>
<dbReference type="OrthoDB" id="978at2759"/>
<dbReference type="PANTHER" id="PTHR12303:SF6">
    <property type="entry name" value="CARNOSINE N-METHYLTRANSFERASE"/>
    <property type="match status" value="1"/>
</dbReference>
<keyword evidence="8" id="KW-1185">Reference proteome</keyword>
<dbReference type="PANTHER" id="PTHR12303">
    <property type="entry name" value="CARNOSINE N-METHYLTRANSFERASE"/>
    <property type="match status" value="1"/>
</dbReference>
<dbReference type="RefSeq" id="XP_567035.1">
    <property type="nucleotide sequence ID" value="XM_567035.2"/>
</dbReference>
<dbReference type="AlphaFoldDB" id="Q5KNA5"/>
<name>Q5KNA5_CRYD1</name>
<dbReference type="GO" id="GO:0008757">
    <property type="term" value="F:S-adenosylmethionine-dependent methyltransferase activity"/>
    <property type="evidence" value="ECO:0000318"/>
    <property type="project" value="GO_Central"/>
</dbReference>
<dbReference type="SUPFAM" id="SSF53335">
    <property type="entry name" value="S-adenosyl-L-methionine-dependent methyltransferases"/>
    <property type="match status" value="1"/>
</dbReference>
<protein>
    <recommendedName>
        <fullName evidence="2">carnosine N-methyltransferase</fullName>
        <ecNumber evidence="2">2.1.1.22</ecNumber>
    </recommendedName>
</protein>
<dbReference type="HOGENOM" id="CLU_030612_1_1_1"/>
<proteinExistence type="inferred from homology"/>
<keyword evidence="5" id="KW-0949">S-adenosyl-L-methionine</keyword>
<dbReference type="Proteomes" id="UP000002149">
    <property type="component" value="Chromosome 1"/>
</dbReference>
<evidence type="ECO:0000256" key="4">
    <source>
        <dbReference type="ARBA" id="ARBA00022679"/>
    </source>
</evidence>
<evidence type="ECO:0000256" key="3">
    <source>
        <dbReference type="ARBA" id="ARBA00022603"/>
    </source>
</evidence>
<dbReference type="GO" id="GO:0032259">
    <property type="term" value="P:methylation"/>
    <property type="evidence" value="ECO:0007669"/>
    <property type="project" value="UniProtKB-KW"/>
</dbReference>
<feature type="compositionally biased region" description="Basic and acidic residues" evidence="6">
    <location>
        <begin position="132"/>
        <end position="145"/>
    </location>
</feature>
<evidence type="ECO:0000256" key="6">
    <source>
        <dbReference type="SAM" id="MobiDB-lite"/>
    </source>
</evidence>
<sequence>MSSTPAEKEHWRFVLRAFDGYMRYHLSANHARRMAFITLPKEEKKVYELIGYREKLEAVDEGIRRNSDFIDEMIANPVFSDILSSSEGSQCTPGDHTHSQVDSSHDHSQSASSTNSHSHSYSSPKSQSSNTEGKRSPESDIAQDKVRSTLRSFVRDWTKEGEDERNACYAPCLEALERYFPKKNYAGEEKVEIMTDGEESKLCRMARERSEVKVLVPGCGLGRLAMEIAARGFFSQGNEFNTYMLIASDWVLNQTTNAESHAIFPFLHSFSNHPTTEHHLLRSVRIPDVCPVDIFGQGRPGPFSLVAGDFEEIYRPKNWGLDESKKHEPEEQEDHQGQWGAVVTCFFIDCARNVLNYLRIIHSLLADDGVWINVGPLLWHFENSPTTSAKGEGSIELSLDEVKELARRIGFDLREEKMIRSTYTGIPEGMLRHEYNAAFWVATKRKAV</sequence>
<dbReference type="eggNOG" id="KOG2798">
    <property type="taxonomic scope" value="Eukaryota"/>
</dbReference>
<evidence type="ECO:0000256" key="5">
    <source>
        <dbReference type="ARBA" id="ARBA00022691"/>
    </source>
</evidence>
<evidence type="ECO:0000256" key="1">
    <source>
        <dbReference type="ARBA" id="ARBA00010086"/>
    </source>
</evidence>
<keyword evidence="4" id="KW-0808">Transferase</keyword>
<dbReference type="InterPro" id="IPR029063">
    <property type="entry name" value="SAM-dependent_MTases_sf"/>
</dbReference>
<feature type="compositionally biased region" description="Basic and acidic residues" evidence="6">
    <location>
        <begin position="95"/>
        <end position="108"/>
    </location>
</feature>
<dbReference type="VEuPathDB" id="FungiDB:CNA07180"/>
<dbReference type="STRING" id="214684.Q5KNA5"/>
<dbReference type="EC" id="2.1.1.22" evidence="2"/>
<dbReference type="OMA" id="GSMSMCA"/>